<dbReference type="InterPro" id="IPR002156">
    <property type="entry name" value="RNaseH_domain"/>
</dbReference>
<dbReference type="SUPFAM" id="SSF53098">
    <property type="entry name" value="Ribonuclease H-like"/>
    <property type="match status" value="1"/>
</dbReference>
<dbReference type="EMBL" id="JACEFO010000186">
    <property type="protein sequence ID" value="KAF8779228.1"/>
    <property type="molecule type" value="Genomic_DNA"/>
</dbReference>
<dbReference type="PANTHER" id="PTHR47074">
    <property type="entry name" value="BNAC02G40300D PROTEIN"/>
    <property type="match status" value="1"/>
</dbReference>
<evidence type="ECO:0000313" key="3">
    <source>
        <dbReference type="Proteomes" id="UP000636709"/>
    </source>
</evidence>
<dbReference type="Proteomes" id="UP000636709">
    <property type="component" value="Unassembled WGS sequence"/>
</dbReference>
<evidence type="ECO:0000313" key="2">
    <source>
        <dbReference type="EMBL" id="KAF8779228.1"/>
    </source>
</evidence>
<dbReference type="PANTHER" id="PTHR47074:SF73">
    <property type="entry name" value="OS04G0448401 PROTEIN"/>
    <property type="match status" value="1"/>
</dbReference>
<organism evidence="2 3">
    <name type="scientific">Digitaria exilis</name>
    <dbReference type="NCBI Taxonomy" id="1010633"/>
    <lineage>
        <taxon>Eukaryota</taxon>
        <taxon>Viridiplantae</taxon>
        <taxon>Streptophyta</taxon>
        <taxon>Embryophyta</taxon>
        <taxon>Tracheophyta</taxon>
        <taxon>Spermatophyta</taxon>
        <taxon>Magnoliopsida</taxon>
        <taxon>Liliopsida</taxon>
        <taxon>Poales</taxon>
        <taxon>Poaceae</taxon>
        <taxon>PACMAD clade</taxon>
        <taxon>Panicoideae</taxon>
        <taxon>Panicodae</taxon>
        <taxon>Paniceae</taxon>
        <taxon>Anthephorinae</taxon>
        <taxon>Digitaria</taxon>
    </lineage>
</organism>
<dbReference type="InterPro" id="IPR052929">
    <property type="entry name" value="RNase_H-like_EbsB-rel"/>
</dbReference>
<name>A0A835FW42_9POAL</name>
<reference evidence="2" key="1">
    <citation type="submission" date="2020-07" db="EMBL/GenBank/DDBJ databases">
        <title>Genome sequence and genetic diversity analysis of an under-domesticated orphan crop, white fonio (Digitaria exilis).</title>
        <authorList>
            <person name="Bennetzen J.L."/>
            <person name="Chen S."/>
            <person name="Ma X."/>
            <person name="Wang X."/>
            <person name="Yssel A.E.J."/>
            <person name="Chaluvadi S.R."/>
            <person name="Johnson M."/>
            <person name="Gangashetty P."/>
            <person name="Hamidou F."/>
            <person name="Sanogo M.D."/>
            <person name="Zwaenepoel A."/>
            <person name="Wallace J."/>
            <person name="Van De Peer Y."/>
            <person name="Van Deynze A."/>
        </authorList>
    </citation>
    <scope>NUCLEOTIDE SEQUENCE</scope>
    <source>
        <tissue evidence="2">Leaves</tissue>
    </source>
</reference>
<dbReference type="InterPro" id="IPR036397">
    <property type="entry name" value="RNaseH_sf"/>
</dbReference>
<dbReference type="GO" id="GO:0003676">
    <property type="term" value="F:nucleic acid binding"/>
    <property type="evidence" value="ECO:0007669"/>
    <property type="project" value="InterPro"/>
</dbReference>
<dbReference type="OrthoDB" id="694273at2759"/>
<feature type="domain" description="RNase H type-1" evidence="1">
    <location>
        <begin position="46"/>
        <end position="131"/>
    </location>
</feature>
<evidence type="ECO:0000259" key="1">
    <source>
        <dbReference type="Pfam" id="PF13456"/>
    </source>
</evidence>
<dbReference type="InterPro" id="IPR012337">
    <property type="entry name" value="RNaseH-like_sf"/>
</dbReference>
<accession>A0A835FW42</accession>
<dbReference type="GO" id="GO:0004523">
    <property type="term" value="F:RNA-DNA hybrid ribonuclease activity"/>
    <property type="evidence" value="ECO:0007669"/>
    <property type="project" value="InterPro"/>
</dbReference>
<gene>
    <name evidence="2" type="ORF">HU200_002906</name>
</gene>
<protein>
    <recommendedName>
        <fullName evidence="1">RNase H type-1 domain-containing protein</fullName>
    </recommendedName>
</protein>
<dbReference type="Pfam" id="PF13456">
    <property type="entry name" value="RVT_3"/>
    <property type="match status" value="1"/>
</dbReference>
<sequence length="162" mass="17427">MDGPQDNLTHQSGPTELVDSIHVLLSTHESMMQSQSPPPEGWIKLNVDGSFVEATGDAGVGVIARNCKGEVLFTAWRVIFQCANAAEAEARACMEGVRLATQWAQGSVIIESDCARMVKALASNKEDRSDVCFVIAEATVTKGSITRPPGAHNRWAEGFRLA</sequence>
<proteinExistence type="predicted"/>
<dbReference type="AlphaFoldDB" id="A0A835FW42"/>
<dbReference type="Gene3D" id="3.30.420.10">
    <property type="entry name" value="Ribonuclease H-like superfamily/Ribonuclease H"/>
    <property type="match status" value="1"/>
</dbReference>
<comment type="caution">
    <text evidence="2">The sequence shown here is derived from an EMBL/GenBank/DDBJ whole genome shotgun (WGS) entry which is preliminary data.</text>
</comment>
<keyword evidence="3" id="KW-1185">Reference proteome</keyword>